<evidence type="ECO:0000256" key="3">
    <source>
        <dbReference type="SAM" id="Phobius"/>
    </source>
</evidence>
<keyword evidence="3" id="KW-0472">Membrane</keyword>
<dbReference type="SMART" id="SM00326">
    <property type="entry name" value="SH3"/>
    <property type="match status" value="1"/>
</dbReference>
<accession>A0AAD5SRA7</accession>
<feature type="transmembrane region" description="Helical" evidence="3">
    <location>
        <begin position="295"/>
        <end position="317"/>
    </location>
</feature>
<evidence type="ECO:0000259" key="5">
    <source>
        <dbReference type="PROSITE" id="PS50002"/>
    </source>
</evidence>
<sequence>MVTILVTAIGLVMGTAVSGSGLPMAAMHRFNKQSLPTSSLSSASNTECKAIANTTACAPYTTGLYINATAVAALYGLDAGSATPAADWDAVLRAATGGGRNGSELFGATLGCPGLSALPYLLSFLCLRDIFVASADCNDLRNAPLPSPPIASAVCESFQSQAEVLIADPENCPNTDNLVFLNARNAIVNGSDADSCSNLTTVWADALKSENITAKPVNGVELDLNTCGYGGNLTDALEFCKSAHFTPYCCDVVSSSNSGLRANFQAAVTGVASSSSPSDSANSAPSSSGAVLSSAAIGGIVVGAVAVLAIAGAVIVVRSRRNKSISASYIPVNISKNANIPPMVEFHSLKSESAVQPQFFSIPPAVSPLLAAKEKNIVHRPYQAMQPDEITLEIGDCVEILERFDDGWCKGRKVTTGEEGMCPLPCFDRGEN</sequence>
<feature type="domain" description="SH3" evidence="5">
    <location>
        <begin position="371"/>
        <end position="432"/>
    </location>
</feature>
<evidence type="ECO:0000256" key="1">
    <source>
        <dbReference type="ARBA" id="ARBA00022443"/>
    </source>
</evidence>
<reference evidence="6" key="1">
    <citation type="submission" date="2020-05" db="EMBL/GenBank/DDBJ databases">
        <title>Phylogenomic resolution of chytrid fungi.</title>
        <authorList>
            <person name="Stajich J.E."/>
            <person name="Amses K."/>
            <person name="Simmons R."/>
            <person name="Seto K."/>
            <person name="Myers J."/>
            <person name="Bonds A."/>
            <person name="Quandt C.A."/>
            <person name="Barry K."/>
            <person name="Liu P."/>
            <person name="Grigoriev I."/>
            <person name="Longcore J.E."/>
            <person name="James T.Y."/>
        </authorList>
    </citation>
    <scope>NUCLEOTIDE SEQUENCE</scope>
    <source>
        <strain evidence="6">JEL0513</strain>
    </source>
</reference>
<dbReference type="InterPro" id="IPR001452">
    <property type="entry name" value="SH3_domain"/>
</dbReference>
<gene>
    <name evidence="6" type="ORF">HK100_005792</name>
</gene>
<dbReference type="Gene3D" id="2.30.30.40">
    <property type="entry name" value="SH3 Domains"/>
    <property type="match status" value="1"/>
</dbReference>
<organism evidence="6 7">
    <name type="scientific">Physocladia obscura</name>
    <dbReference type="NCBI Taxonomy" id="109957"/>
    <lineage>
        <taxon>Eukaryota</taxon>
        <taxon>Fungi</taxon>
        <taxon>Fungi incertae sedis</taxon>
        <taxon>Chytridiomycota</taxon>
        <taxon>Chytridiomycota incertae sedis</taxon>
        <taxon>Chytridiomycetes</taxon>
        <taxon>Chytridiales</taxon>
        <taxon>Chytriomycetaceae</taxon>
        <taxon>Physocladia</taxon>
    </lineage>
</organism>
<keyword evidence="1 2" id="KW-0728">SH3 domain</keyword>
<keyword evidence="7" id="KW-1185">Reference proteome</keyword>
<protein>
    <recommendedName>
        <fullName evidence="5">SH3 domain-containing protein</fullName>
    </recommendedName>
</protein>
<feature type="signal peptide" evidence="4">
    <location>
        <begin position="1"/>
        <end position="19"/>
    </location>
</feature>
<keyword evidence="4" id="KW-0732">Signal</keyword>
<name>A0AAD5SRA7_9FUNG</name>
<keyword evidence="3" id="KW-0812">Transmembrane</keyword>
<dbReference type="SUPFAM" id="SSF50044">
    <property type="entry name" value="SH3-domain"/>
    <property type="match status" value="1"/>
</dbReference>
<feature type="chain" id="PRO_5041921037" description="SH3 domain-containing protein" evidence="4">
    <location>
        <begin position="20"/>
        <end position="432"/>
    </location>
</feature>
<dbReference type="CDD" id="cd12087">
    <property type="entry name" value="TM_EGFR-like"/>
    <property type="match status" value="1"/>
</dbReference>
<dbReference type="PROSITE" id="PS50002">
    <property type="entry name" value="SH3"/>
    <property type="match status" value="1"/>
</dbReference>
<proteinExistence type="predicted"/>
<dbReference type="AlphaFoldDB" id="A0AAD5SRA7"/>
<evidence type="ECO:0000313" key="7">
    <source>
        <dbReference type="Proteomes" id="UP001211907"/>
    </source>
</evidence>
<evidence type="ECO:0000256" key="2">
    <source>
        <dbReference type="PROSITE-ProRule" id="PRU00192"/>
    </source>
</evidence>
<dbReference type="Proteomes" id="UP001211907">
    <property type="component" value="Unassembled WGS sequence"/>
</dbReference>
<evidence type="ECO:0000256" key="4">
    <source>
        <dbReference type="SAM" id="SignalP"/>
    </source>
</evidence>
<evidence type="ECO:0000313" key="6">
    <source>
        <dbReference type="EMBL" id="KAJ3095533.1"/>
    </source>
</evidence>
<comment type="caution">
    <text evidence="6">The sequence shown here is derived from an EMBL/GenBank/DDBJ whole genome shotgun (WGS) entry which is preliminary data.</text>
</comment>
<dbReference type="InterPro" id="IPR036028">
    <property type="entry name" value="SH3-like_dom_sf"/>
</dbReference>
<dbReference type="EMBL" id="JADGJH010002693">
    <property type="protein sequence ID" value="KAJ3095533.1"/>
    <property type="molecule type" value="Genomic_DNA"/>
</dbReference>
<dbReference type="Pfam" id="PF00018">
    <property type="entry name" value="SH3_1"/>
    <property type="match status" value="1"/>
</dbReference>
<keyword evidence="3" id="KW-1133">Transmembrane helix</keyword>